<evidence type="ECO:0000313" key="2">
    <source>
        <dbReference type="Proteomes" id="UP000887116"/>
    </source>
</evidence>
<evidence type="ECO:0000313" key="1">
    <source>
        <dbReference type="EMBL" id="GFQ91474.1"/>
    </source>
</evidence>
<comment type="caution">
    <text evidence="1">The sequence shown here is derived from an EMBL/GenBank/DDBJ whole genome shotgun (WGS) entry which is preliminary data.</text>
</comment>
<organism evidence="1 2">
    <name type="scientific">Trichonephila clavata</name>
    <name type="common">Joro spider</name>
    <name type="synonym">Nephila clavata</name>
    <dbReference type="NCBI Taxonomy" id="2740835"/>
    <lineage>
        <taxon>Eukaryota</taxon>
        <taxon>Metazoa</taxon>
        <taxon>Ecdysozoa</taxon>
        <taxon>Arthropoda</taxon>
        <taxon>Chelicerata</taxon>
        <taxon>Arachnida</taxon>
        <taxon>Araneae</taxon>
        <taxon>Araneomorphae</taxon>
        <taxon>Entelegynae</taxon>
        <taxon>Araneoidea</taxon>
        <taxon>Nephilidae</taxon>
        <taxon>Trichonephila</taxon>
    </lineage>
</organism>
<reference evidence="1" key="1">
    <citation type="submission" date="2020-07" db="EMBL/GenBank/DDBJ databases">
        <title>Multicomponent nature underlies the extraordinary mechanical properties of spider dragline silk.</title>
        <authorList>
            <person name="Kono N."/>
            <person name="Nakamura H."/>
            <person name="Mori M."/>
            <person name="Yoshida Y."/>
            <person name="Ohtoshi R."/>
            <person name="Malay A.D."/>
            <person name="Moran D.A.P."/>
            <person name="Tomita M."/>
            <person name="Numata K."/>
            <person name="Arakawa K."/>
        </authorList>
    </citation>
    <scope>NUCLEOTIDE SEQUENCE</scope>
</reference>
<accession>A0A8X6KZY0</accession>
<dbReference type="AlphaFoldDB" id="A0A8X6KZY0"/>
<dbReference type="Proteomes" id="UP000887116">
    <property type="component" value="Unassembled WGS sequence"/>
</dbReference>
<protein>
    <submittedName>
        <fullName evidence="1">Uncharacterized protein</fullName>
    </submittedName>
</protein>
<sequence>MQHVFSQSLNIKKPELQSIEAIIKDEVDRSLATITSQPITSNQQFFSLAQRPTLKTPRRPTTYATRSPIIVPRASTKLVTYKGT</sequence>
<dbReference type="EMBL" id="BMAO01013877">
    <property type="protein sequence ID" value="GFQ91474.1"/>
    <property type="molecule type" value="Genomic_DNA"/>
</dbReference>
<name>A0A8X6KZY0_TRICU</name>
<gene>
    <name evidence="1" type="ORF">TNCT_21071</name>
</gene>
<keyword evidence="2" id="KW-1185">Reference proteome</keyword>
<proteinExistence type="predicted"/>